<dbReference type="Gene3D" id="2.40.50.100">
    <property type="match status" value="1"/>
</dbReference>
<proteinExistence type="inferred from homology"/>
<organism evidence="4 5">
    <name type="scientific">Cycloclasticus pugetii</name>
    <dbReference type="NCBI Taxonomy" id="34068"/>
    <lineage>
        <taxon>Bacteria</taxon>
        <taxon>Pseudomonadati</taxon>
        <taxon>Pseudomonadota</taxon>
        <taxon>Gammaproteobacteria</taxon>
        <taxon>Thiotrichales</taxon>
        <taxon>Piscirickettsiaceae</taxon>
        <taxon>Cycloclasticus</taxon>
    </lineage>
</organism>
<comment type="similarity">
    <text evidence="1">Belongs to the membrane fusion protein (MFP) (TC 8.A.1) family.</text>
</comment>
<dbReference type="PRINTS" id="PR01490">
    <property type="entry name" value="RTXTOXIND"/>
</dbReference>
<gene>
    <name evidence="4" type="ORF">L196_06015</name>
</gene>
<dbReference type="RefSeq" id="WP_016390316.1">
    <property type="nucleotide sequence ID" value="NZ_KE646807.1"/>
</dbReference>
<reference evidence="4 5" key="1">
    <citation type="journal article" date="2013" name="Genome Announc.">
        <title>Genome Sequence of the Pyrene- and Fluoranthene-Degrading Bacterium Cycloclasticus sp. Strain PY97M.</title>
        <authorList>
            <person name="Cui Z."/>
            <person name="Xu G."/>
            <person name="Li Q."/>
            <person name="Gao W."/>
            <person name="Zheng L."/>
        </authorList>
    </citation>
    <scope>NUCLEOTIDE SEQUENCE [LARGE SCALE GENOMIC DNA]</scope>
    <source>
        <strain evidence="4 5">PY97M</strain>
    </source>
</reference>
<comment type="caution">
    <text evidence="4">The sequence shown here is derived from an EMBL/GenBank/DDBJ whole genome shotgun (WGS) entry which is preliminary data.</text>
</comment>
<feature type="domain" description="CusB-like beta-barrel" evidence="3">
    <location>
        <begin position="225"/>
        <end position="286"/>
    </location>
</feature>
<dbReference type="Gene3D" id="2.40.30.170">
    <property type="match status" value="1"/>
</dbReference>
<dbReference type="GO" id="GO:1990281">
    <property type="term" value="C:efflux pump complex"/>
    <property type="evidence" value="ECO:0007669"/>
    <property type="project" value="TreeGrafter"/>
</dbReference>
<evidence type="ECO:0000259" key="3">
    <source>
        <dbReference type="Pfam" id="PF25954"/>
    </source>
</evidence>
<dbReference type="AlphaFoldDB" id="A0AB33Z1Z8"/>
<dbReference type="Gene3D" id="2.40.420.20">
    <property type="match status" value="1"/>
</dbReference>
<dbReference type="NCBIfam" id="TIGR01730">
    <property type="entry name" value="RND_mfp"/>
    <property type="match status" value="1"/>
</dbReference>
<dbReference type="SUPFAM" id="SSF111369">
    <property type="entry name" value="HlyD-like secretion proteins"/>
    <property type="match status" value="1"/>
</dbReference>
<dbReference type="Pfam" id="PF25917">
    <property type="entry name" value="BSH_RND"/>
    <property type="match status" value="1"/>
</dbReference>
<keyword evidence="5" id="KW-1185">Reference proteome</keyword>
<evidence type="ECO:0000256" key="1">
    <source>
        <dbReference type="ARBA" id="ARBA00009477"/>
    </source>
</evidence>
<dbReference type="Proteomes" id="UP000015462">
    <property type="component" value="Unassembled WGS sequence"/>
</dbReference>
<dbReference type="GO" id="GO:0015562">
    <property type="term" value="F:efflux transmembrane transporter activity"/>
    <property type="evidence" value="ECO:0007669"/>
    <property type="project" value="TreeGrafter"/>
</dbReference>
<dbReference type="PANTHER" id="PTHR30469">
    <property type="entry name" value="MULTIDRUG RESISTANCE PROTEIN MDTA"/>
    <property type="match status" value="1"/>
</dbReference>
<evidence type="ECO:0000313" key="5">
    <source>
        <dbReference type="Proteomes" id="UP000015462"/>
    </source>
</evidence>
<protein>
    <submittedName>
        <fullName evidence="4">Efflux transporter, RND family, MFP subunit</fullName>
    </submittedName>
</protein>
<dbReference type="InterPro" id="IPR006143">
    <property type="entry name" value="RND_pump_MFP"/>
</dbReference>
<dbReference type="InterPro" id="IPR058792">
    <property type="entry name" value="Beta-barrel_RND_2"/>
</dbReference>
<dbReference type="EMBL" id="ASHL01000004">
    <property type="protein sequence ID" value="EPD13174.1"/>
    <property type="molecule type" value="Genomic_DNA"/>
</dbReference>
<name>A0AB33Z1Z8_9GAMM</name>
<dbReference type="Gene3D" id="1.10.287.470">
    <property type="entry name" value="Helix hairpin bin"/>
    <property type="match status" value="1"/>
</dbReference>
<dbReference type="InterPro" id="IPR058625">
    <property type="entry name" value="MdtA-like_BSH"/>
</dbReference>
<evidence type="ECO:0000259" key="2">
    <source>
        <dbReference type="Pfam" id="PF25917"/>
    </source>
</evidence>
<feature type="domain" description="Multidrug resistance protein MdtA-like barrel-sandwich hybrid" evidence="2">
    <location>
        <begin position="66"/>
        <end position="203"/>
    </location>
</feature>
<sequence length="380" mass="41507">MTILKVITGLILLLLLISAWFYFSAEEPVPVRLVSVSKGPVDLTVSNTRAGTIKACNRSHLSLPTGGQIAELFVNEGDHVKKDQVLIRLWNKDHQARFEEAIARVEAAKLTVIESCRMASLNKREHKRLTGLAAKKLVSVERLDAAETKETISAASCKKAQASKDSAIAGMKLQQAMIEKTELIAPFSGVIAEINGEVGEYITPSPSGVATPPAIDLIGEGCLYVQAPVDEVDASSIQPGMLVHLTLDAFRGERFEGKVSRIAPYVKELEKQARTVDIDVNLVDKEHYQKMLIGYSADVDVVIEQQKNTLRLPTETIIDGNKVLVYQASNKQLVLTEFTPGLSNWRYTEIKAGLTDTEQVLISLDVEGAVDGALVTIDDD</sequence>
<accession>A0AB33Z1Z8</accession>
<dbReference type="Pfam" id="PF25954">
    <property type="entry name" value="Beta-barrel_RND_2"/>
    <property type="match status" value="1"/>
</dbReference>
<evidence type="ECO:0000313" key="4">
    <source>
        <dbReference type="EMBL" id="EPD13174.1"/>
    </source>
</evidence>